<feature type="domain" description="ATP-citrate synthase ATP-grasp" evidence="13">
    <location>
        <begin position="2"/>
        <end position="236"/>
    </location>
</feature>
<comment type="catalytic activity">
    <reaction evidence="11">
        <text>oxaloacetate + acetyl-CoA + ADP + phosphate = citrate + ATP + CoA</text>
        <dbReference type="Rhea" id="RHEA:21160"/>
        <dbReference type="ChEBI" id="CHEBI:16452"/>
        <dbReference type="ChEBI" id="CHEBI:16947"/>
        <dbReference type="ChEBI" id="CHEBI:30616"/>
        <dbReference type="ChEBI" id="CHEBI:43474"/>
        <dbReference type="ChEBI" id="CHEBI:57287"/>
        <dbReference type="ChEBI" id="CHEBI:57288"/>
        <dbReference type="ChEBI" id="CHEBI:456216"/>
        <dbReference type="EC" id="2.3.3.8"/>
    </reaction>
</comment>
<dbReference type="GO" id="GO:0016829">
    <property type="term" value="F:lyase activity"/>
    <property type="evidence" value="ECO:0007669"/>
    <property type="project" value="UniProtKB-KW"/>
</dbReference>
<keyword evidence="3" id="KW-0963">Cytoplasm</keyword>
<evidence type="ECO:0000313" key="15">
    <source>
        <dbReference type="Proteomes" id="UP000789941"/>
    </source>
</evidence>
<dbReference type="InterPro" id="IPR016102">
    <property type="entry name" value="Succinyl-CoA_synth-like"/>
</dbReference>
<dbReference type="SUPFAM" id="SSF56059">
    <property type="entry name" value="Glutathione synthetase ATP-binding domain-like"/>
    <property type="match status" value="1"/>
</dbReference>
<dbReference type="AlphaFoldDB" id="A0A5E4LTS3"/>
<evidence type="ECO:0000256" key="7">
    <source>
        <dbReference type="ARBA" id="ARBA00022741"/>
    </source>
</evidence>
<keyword evidence="10" id="KW-0012">Acyltransferase</keyword>
<comment type="caution">
    <text evidence="14">The sequence shown here is derived from an EMBL/GenBank/DDBJ whole genome shotgun (WGS) entry which is preliminary data.</text>
</comment>
<dbReference type="InterPro" id="IPR032263">
    <property type="entry name" value="Citrate-bd"/>
</dbReference>
<protein>
    <recommendedName>
        <fullName evidence="2">ATP citrate synthase</fullName>
        <ecNumber evidence="2">2.3.3.8</ecNumber>
    </recommendedName>
</protein>
<dbReference type="Pfam" id="PF24948">
    <property type="entry name" value="Citrate_synth_N"/>
    <property type="match status" value="1"/>
</dbReference>
<dbReference type="FunFam" id="3.40.50.261:FF:000004">
    <property type="entry name" value="ATP-citrate synthase subunit"/>
    <property type="match status" value="1"/>
</dbReference>
<keyword evidence="9" id="KW-0443">Lipid metabolism</keyword>
<keyword evidence="6" id="KW-0808">Transferase</keyword>
<proteinExistence type="predicted"/>
<dbReference type="GO" id="GO:0042709">
    <property type="term" value="C:succinate-CoA ligase complex"/>
    <property type="evidence" value="ECO:0007669"/>
    <property type="project" value="TreeGrafter"/>
</dbReference>
<organism evidence="14 15">
    <name type="scientific">Candidatus Bilamarchaeum dharawalense</name>
    <dbReference type="NCBI Taxonomy" id="2885759"/>
    <lineage>
        <taxon>Archaea</taxon>
        <taxon>Candidatus Micrarchaeota</taxon>
        <taxon>Candidatus Micrarchaeia</taxon>
        <taxon>Candidatus Anstonellales</taxon>
        <taxon>Candidatus Bilamarchaeaceae</taxon>
        <taxon>Candidatus Bilamarchaeum</taxon>
    </lineage>
</organism>
<evidence type="ECO:0000256" key="3">
    <source>
        <dbReference type="ARBA" id="ARBA00022490"/>
    </source>
</evidence>
<dbReference type="GO" id="GO:0004775">
    <property type="term" value="F:succinate-CoA ligase (ADP-forming) activity"/>
    <property type="evidence" value="ECO:0007669"/>
    <property type="project" value="TreeGrafter"/>
</dbReference>
<dbReference type="Gene3D" id="3.40.50.261">
    <property type="entry name" value="Succinyl-CoA synthetase domains"/>
    <property type="match status" value="1"/>
</dbReference>
<dbReference type="Proteomes" id="UP000789941">
    <property type="component" value="Unassembled WGS sequence"/>
</dbReference>
<evidence type="ECO:0000313" key="14">
    <source>
        <dbReference type="EMBL" id="VVC03246.1"/>
    </source>
</evidence>
<evidence type="ECO:0000256" key="10">
    <source>
        <dbReference type="ARBA" id="ARBA00023315"/>
    </source>
</evidence>
<dbReference type="GO" id="GO:0006104">
    <property type="term" value="P:succinyl-CoA metabolic process"/>
    <property type="evidence" value="ECO:0007669"/>
    <property type="project" value="TreeGrafter"/>
</dbReference>
<dbReference type="PANTHER" id="PTHR11815">
    <property type="entry name" value="SUCCINYL-COA SYNTHETASE BETA CHAIN"/>
    <property type="match status" value="1"/>
</dbReference>
<evidence type="ECO:0000256" key="9">
    <source>
        <dbReference type="ARBA" id="ARBA00023098"/>
    </source>
</evidence>
<keyword evidence="8" id="KW-0067">ATP-binding</keyword>
<evidence type="ECO:0000256" key="6">
    <source>
        <dbReference type="ARBA" id="ARBA00022679"/>
    </source>
</evidence>
<dbReference type="InterPro" id="IPR056749">
    <property type="entry name" value="Citrate_synth_N"/>
</dbReference>
<accession>A0A5E4LTS3</accession>
<dbReference type="PANTHER" id="PTHR11815:SF10">
    <property type="entry name" value="SUCCINATE--COA LIGASE [GDP-FORMING] SUBUNIT BETA, MITOCHONDRIAL"/>
    <property type="match status" value="1"/>
</dbReference>
<feature type="domain" description="ATP-citrate synthase citrate-binding" evidence="12">
    <location>
        <begin position="247"/>
        <end position="420"/>
    </location>
</feature>
<sequence length="425" mass="47379">MSRKKIREHDAKKMLSTNLGRYGYADLQLEVALADAGSVEDNFQKLIRENPWLKTKKLVVKPDQLIGKKGKHNLVLLNADFDGAKKFIKENMGKTLEVQGISGVLTHFIIEPFVEHKEEYFLAIVSKRNEDTILFSDKGGVDVEEHWDRLIQIPVPIDANISDTDVKNSLGTISLPDDKKEKLASFIKALHKYFVDFGCTYIEMNPLAFSNGGQLVPLGLVTELDDCAFFKCESKWAGLEFPEQFGRKKYPEEEFVAELDDKTGASLKLTVINPDGKIWLLVAGGGASVIYTDTVVDLGYGKELGNYGEYSGDPNEEETYQYSKTVIDLATRKNGKVLIIGGGVANFTNVANTFKGIIRALREAKAKLQKNKMQIYVRRGGPNFEEGLKMMKGLGKELDIPMEVYGPETHMTKIVELAIAHMSGV</sequence>
<evidence type="ECO:0000256" key="1">
    <source>
        <dbReference type="ARBA" id="ARBA00004496"/>
    </source>
</evidence>
<dbReference type="Pfam" id="PF16114">
    <property type="entry name" value="Citrate_bind"/>
    <property type="match status" value="1"/>
</dbReference>
<evidence type="ECO:0000256" key="4">
    <source>
        <dbReference type="ARBA" id="ARBA00022516"/>
    </source>
</evidence>
<evidence type="ECO:0000259" key="13">
    <source>
        <dbReference type="Pfam" id="PF24948"/>
    </source>
</evidence>
<dbReference type="GO" id="GO:0005524">
    <property type="term" value="F:ATP binding"/>
    <property type="evidence" value="ECO:0007669"/>
    <property type="project" value="UniProtKB-KW"/>
</dbReference>
<dbReference type="EC" id="2.3.3.8" evidence="2"/>
<name>A0A5E4LTS3_9ARCH</name>
<evidence type="ECO:0000256" key="8">
    <source>
        <dbReference type="ARBA" id="ARBA00022840"/>
    </source>
</evidence>
<keyword evidence="4" id="KW-0444">Lipid biosynthesis</keyword>
<evidence type="ECO:0000259" key="12">
    <source>
        <dbReference type="Pfam" id="PF16114"/>
    </source>
</evidence>
<dbReference type="GO" id="GO:0003878">
    <property type="term" value="F:ATP citrate synthase activity"/>
    <property type="evidence" value="ECO:0007669"/>
    <property type="project" value="UniProtKB-EC"/>
</dbReference>
<gene>
    <name evidence="14" type="ORF">LFW2832_00252</name>
</gene>
<keyword evidence="7" id="KW-0547">Nucleotide-binding</keyword>
<dbReference type="Gene3D" id="3.30.470.110">
    <property type="match status" value="1"/>
</dbReference>
<evidence type="ECO:0000256" key="11">
    <source>
        <dbReference type="ARBA" id="ARBA00047593"/>
    </source>
</evidence>
<evidence type="ECO:0000256" key="2">
    <source>
        <dbReference type="ARBA" id="ARBA00012639"/>
    </source>
</evidence>
<evidence type="ECO:0000256" key="5">
    <source>
        <dbReference type="ARBA" id="ARBA00022553"/>
    </source>
</evidence>
<keyword evidence="5" id="KW-0597">Phosphoprotein</keyword>
<dbReference type="GO" id="GO:0006629">
    <property type="term" value="P:lipid metabolic process"/>
    <property type="evidence" value="ECO:0007669"/>
    <property type="project" value="UniProtKB-KW"/>
</dbReference>
<keyword evidence="14" id="KW-0456">Lyase</keyword>
<dbReference type="SUPFAM" id="SSF52210">
    <property type="entry name" value="Succinyl-CoA synthetase domains"/>
    <property type="match status" value="1"/>
</dbReference>
<comment type="subcellular location">
    <subcellularLocation>
        <location evidence="1">Cytoplasm</location>
    </subcellularLocation>
</comment>
<dbReference type="GO" id="GO:0006099">
    <property type="term" value="P:tricarboxylic acid cycle"/>
    <property type="evidence" value="ECO:0007669"/>
    <property type="project" value="TreeGrafter"/>
</dbReference>
<dbReference type="EMBL" id="CABMJJ010000007">
    <property type="protein sequence ID" value="VVC03246.1"/>
    <property type="molecule type" value="Genomic_DNA"/>
</dbReference>
<reference evidence="14 15" key="1">
    <citation type="submission" date="2019-08" db="EMBL/GenBank/DDBJ databases">
        <authorList>
            <person name="Vazquez-Campos X."/>
        </authorList>
    </citation>
    <scope>NUCLEOTIDE SEQUENCE [LARGE SCALE GENOMIC DNA]</scope>
    <source>
        <strain evidence="14">LFW-283_2</strain>
    </source>
</reference>